<comment type="caution">
    <text evidence="1">The sequence shown here is derived from an EMBL/GenBank/DDBJ whole genome shotgun (WGS) entry which is preliminary data.</text>
</comment>
<proteinExistence type="predicted"/>
<accession>A0A6H9GBJ5</accession>
<evidence type="ECO:0000313" key="2">
    <source>
        <dbReference type="Proteomes" id="UP000435041"/>
    </source>
</evidence>
<reference evidence="1 2" key="1">
    <citation type="submission" date="2019-02" db="EMBL/GenBank/DDBJ databases">
        <title>Draft genome sequence of Arthrospira platensis NIES-3804.</title>
        <authorList>
            <person name="Yamaguchi H."/>
            <person name="Suzuki S."/>
            <person name="Kawachi M."/>
        </authorList>
    </citation>
    <scope>NUCLEOTIDE SEQUENCE [LARGE SCALE GENOMIC DNA]</scope>
    <source>
        <strain evidence="1 2">NIES-3804</strain>
    </source>
</reference>
<sequence length="74" mass="8422">MLVVEAKLKNGTPEQYHQLGEAIKTSQFVRNSCVRYWRSNQGTTRNDLQKLCAVLANNKETPWINKLGSSELTL</sequence>
<protein>
    <submittedName>
        <fullName evidence="1">Transposase</fullName>
    </submittedName>
</protein>
<name>A0A6H9GBJ5_MICAE</name>
<organism evidence="1 2">
    <name type="scientific">Microcystis aeruginosa NIES-3804</name>
    <dbReference type="NCBI Taxonomy" id="2517783"/>
    <lineage>
        <taxon>Bacteria</taxon>
        <taxon>Bacillati</taxon>
        <taxon>Cyanobacteriota</taxon>
        <taxon>Cyanophyceae</taxon>
        <taxon>Oscillatoriophycideae</taxon>
        <taxon>Chroococcales</taxon>
        <taxon>Microcystaceae</taxon>
        <taxon>Microcystis</taxon>
    </lineage>
</organism>
<evidence type="ECO:0000313" key="1">
    <source>
        <dbReference type="EMBL" id="GCL52541.1"/>
    </source>
</evidence>
<gene>
    <name evidence="1" type="ORF">NIES3804_41320</name>
</gene>
<dbReference type="AlphaFoldDB" id="A0A6H9GBJ5"/>
<dbReference type="Proteomes" id="UP000435041">
    <property type="component" value="Unassembled WGS sequence"/>
</dbReference>
<dbReference type="EMBL" id="BJCI01000119">
    <property type="protein sequence ID" value="GCL52541.1"/>
    <property type="molecule type" value="Genomic_DNA"/>
</dbReference>